<gene>
    <name evidence="12" type="ORF">O6P43_033179</name>
</gene>
<dbReference type="PANTHER" id="PTHR34559">
    <property type="entry name" value="CYTOCHROME B-C1 COMPLEX SUBUNIT 8"/>
    <property type="match status" value="1"/>
</dbReference>
<protein>
    <submittedName>
        <fullName evidence="12">Cytochrome b-c1 complex, subunit 8 protein</fullName>
    </submittedName>
</protein>
<evidence type="ECO:0000256" key="1">
    <source>
        <dbReference type="ARBA" id="ARBA00004434"/>
    </source>
</evidence>
<keyword evidence="8 11" id="KW-1133">Transmembrane helix</keyword>
<dbReference type="GO" id="GO:0005743">
    <property type="term" value="C:mitochondrial inner membrane"/>
    <property type="evidence" value="ECO:0007669"/>
    <property type="project" value="UniProtKB-SubCell"/>
</dbReference>
<dbReference type="SUPFAM" id="SSF81508">
    <property type="entry name" value="Ubiquinone-binding protein QP-C of cytochrome bc1 complex (Ubiquinol-cytochrome c reductase)"/>
    <property type="match status" value="1"/>
</dbReference>
<dbReference type="GO" id="GO:0006122">
    <property type="term" value="P:mitochondrial electron transport, ubiquinol to cytochrome c"/>
    <property type="evidence" value="ECO:0007669"/>
    <property type="project" value="InterPro"/>
</dbReference>
<dbReference type="Gene3D" id="1.20.5.210">
    <property type="entry name" value="Cytochrome b-c1 complex subunit 8"/>
    <property type="match status" value="1"/>
</dbReference>
<evidence type="ECO:0000256" key="8">
    <source>
        <dbReference type="ARBA" id="ARBA00022989"/>
    </source>
</evidence>
<evidence type="ECO:0000256" key="7">
    <source>
        <dbReference type="ARBA" id="ARBA00022982"/>
    </source>
</evidence>
<evidence type="ECO:0000256" key="11">
    <source>
        <dbReference type="SAM" id="Phobius"/>
    </source>
</evidence>
<dbReference type="GO" id="GO:0045275">
    <property type="term" value="C:respiratory chain complex III"/>
    <property type="evidence" value="ECO:0007669"/>
    <property type="project" value="InterPro"/>
</dbReference>
<keyword evidence="4" id="KW-0679">Respiratory chain</keyword>
<dbReference type="Pfam" id="PF10890">
    <property type="entry name" value="Cyt_b-c1_8"/>
    <property type="match status" value="1"/>
</dbReference>
<comment type="similarity">
    <text evidence="2">Belongs to the UQCRQ/QCR8 family.</text>
</comment>
<name>A0AAD7P672_QUISA</name>
<dbReference type="AlphaFoldDB" id="A0AAD7P672"/>
<organism evidence="12 13">
    <name type="scientific">Quillaja saponaria</name>
    <name type="common">Soap bark tree</name>
    <dbReference type="NCBI Taxonomy" id="32244"/>
    <lineage>
        <taxon>Eukaryota</taxon>
        <taxon>Viridiplantae</taxon>
        <taxon>Streptophyta</taxon>
        <taxon>Embryophyta</taxon>
        <taxon>Tracheophyta</taxon>
        <taxon>Spermatophyta</taxon>
        <taxon>Magnoliopsida</taxon>
        <taxon>eudicotyledons</taxon>
        <taxon>Gunneridae</taxon>
        <taxon>Pentapetalae</taxon>
        <taxon>rosids</taxon>
        <taxon>fabids</taxon>
        <taxon>Fabales</taxon>
        <taxon>Quillajaceae</taxon>
        <taxon>Quillaja</taxon>
    </lineage>
</organism>
<keyword evidence="13" id="KW-1185">Reference proteome</keyword>
<evidence type="ECO:0000256" key="2">
    <source>
        <dbReference type="ARBA" id="ARBA00007668"/>
    </source>
</evidence>
<keyword evidence="9" id="KW-0496">Mitochondrion</keyword>
<keyword evidence="6" id="KW-0999">Mitochondrion inner membrane</keyword>
<dbReference type="EMBL" id="JARAOO010000014">
    <property type="protein sequence ID" value="KAJ7943661.1"/>
    <property type="molecule type" value="Genomic_DNA"/>
</dbReference>
<accession>A0AAD7P672</accession>
<keyword evidence="10 11" id="KW-0472">Membrane</keyword>
<keyword evidence="7" id="KW-0249">Electron transport</keyword>
<evidence type="ECO:0000256" key="3">
    <source>
        <dbReference type="ARBA" id="ARBA00022448"/>
    </source>
</evidence>
<comment type="subcellular location">
    <subcellularLocation>
        <location evidence="1">Mitochondrion inner membrane</location>
        <topology evidence="1">Single-pass membrane protein</topology>
    </subcellularLocation>
</comment>
<dbReference type="PANTHER" id="PTHR34559:SF1">
    <property type="entry name" value="OS06G0175900 PROTEIN"/>
    <property type="match status" value="1"/>
</dbReference>
<feature type="transmembrane region" description="Helical" evidence="11">
    <location>
        <begin position="42"/>
        <end position="59"/>
    </location>
</feature>
<evidence type="ECO:0000256" key="10">
    <source>
        <dbReference type="ARBA" id="ARBA00023136"/>
    </source>
</evidence>
<evidence type="ECO:0000256" key="4">
    <source>
        <dbReference type="ARBA" id="ARBA00022660"/>
    </source>
</evidence>
<evidence type="ECO:0000313" key="13">
    <source>
        <dbReference type="Proteomes" id="UP001163823"/>
    </source>
</evidence>
<dbReference type="Proteomes" id="UP001163823">
    <property type="component" value="Chromosome 14"/>
</dbReference>
<reference evidence="12" key="1">
    <citation type="journal article" date="2023" name="Science">
        <title>Elucidation of the pathway for biosynthesis of saponin adjuvants from the soapbark tree.</title>
        <authorList>
            <person name="Reed J."/>
            <person name="Orme A."/>
            <person name="El-Demerdash A."/>
            <person name="Owen C."/>
            <person name="Martin L.B.B."/>
            <person name="Misra R.C."/>
            <person name="Kikuchi S."/>
            <person name="Rejzek M."/>
            <person name="Martin A.C."/>
            <person name="Harkess A."/>
            <person name="Leebens-Mack J."/>
            <person name="Louveau T."/>
            <person name="Stephenson M.J."/>
            <person name="Osbourn A."/>
        </authorList>
    </citation>
    <scope>NUCLEOTIDE SEQUENCE</scope>
    <source>
        <strain evidence="12">S10</strain>
    </source>
</reference>
<evidence type="ECO:0000313" key="12">
    <source>
        <dbReference type="EMBL" id="KAJ7943661.1"/>
    </source>
</evidence>
<comment type="caution">
    <text evidence="12">The sequence shown here is derived from an EMBL/GenBank/DDBJ whole genome shotgun (WGS) entry which is preliminary data.</text>
</comment>
<dbReference type="InterPro" id="IPR036642">
    <property type="entry name" value="Cyt_bc1_su8_sf"/>
</dbReference>
<evidence type="ECO:0000256" key="9">
    <source>
        <dbReference type="ARBA" id="ARBA00023128"/>
    </source>
</evidence>
<evidence type="ECO:0000256" key="6">
    <source>
        <dbReference type="ARBA" id="ARBA00022792"/>
    </source>
</evidence>
<keyword evidence="5 11" id="KW-0812">Transmembrane</keyword>
<dbReference type="InterPro" id="IPR020101">
    <property type="entry name" value="Cyt_b-c1_8-plants"/>
</dbReference>
<sequence length="72" mass="8382">MGKQPVKMKAVVYALSPFQQKVMTGLWKDLPGKINQKVSENWLNAVLLIGPLVGTYTYVQRYKEKEKLEHRY</sequence>
<keyword evidence="3" id="KW-0813">Transport</keyword>
<proteinExistence type="inferred from homology"/>
<evidence type="ECO:0000256" key="5">
    <source>
        <dbReference type="ARBA" id="ARBA00022692"/>
    </source>
</evidence>